<dbReference type="Proteomes" id="UP000292685">
    <property type="component" value="Unassembled WGS sequence"/>
</dbReference>
<sequence length="149" mass="16583">MSGFVLRDMTAADLAVVYPLETRLFPADAWPRDMFEAEIAQTDTRRYWVAEADGGVVGYAGMMCVLPIADVQTIAVVPEYEGRGIGTALLEAMIGEARTCGAENVMLEVREDKPRAQQLYARHGFEQIHVRRNYYPGGVSAVIMQLRLK</sequence>
<dbReference type="EC" id="2.3.1.266" evidence="3"/>
<evidence type="ECO:0000313" key="6">
    <source>
        <dbReference type="Proteomes" id="UP000292685"/>
    </source>
</evidence>
<dbReference type="GO" id="GO:0005737">
    <property type="term" value="C:cytoplasm"/>
    <property type="evidence" value="ECO:0007669"/>
    <property type="project" value="UniProtKB-SubCell"/>
</dbReference>
<organism evidence="5 6">
    <name type="scientific">Zhihengliuella halotolerans</name>
    <dbReference type="NCBI Taxonomy" id="370736"/>
    <lineage>
        <taxon>Bacteria</taxon>
        <taxon>Bacillati</taxon>
        <taxon>Actinomycetota</taxon>
        <taxon>Actinomycetes</taxon>
        <taxon>Micrococcales</taxon>
        <taxon>Micrococcaceae</taxon>
        <taxon>Zhihengliuella</taxon>
    </lineage>
</organism>
<dbReference type="PANTHER" id="PTHR43877">
    <property type="entry name" value="AMINOALKYLPHOSPHONATE N-ACETYLTRANSFERASE-RELATED-RELATED"/>
    <property type="match status" value="1"/>
</dbReference>
<keyword evidence="3" id="KW-0963">Cytoplasm</keyword>
<keyword evidence="6" id="KW-1185">Reference proteome</keyword>
<dbReference type="InterPro" id="IPR016181">
    <property type="entry name" value="Acyl_CoA_acyltransferase"/>
</dbReference>
<comment type="similarity">
    <text evidence="3">Belongs to the acetyltransferase family. RimI subfamily.</text>
</comment>
<dbReference type="InterPro" id="IPR050832">
    <property type="entry name" value="Bact_Acetyltransf"/>
</dbReference>
<reference evidence="5 6" key="1">
    <citation type="submission" date="2019-02" db="EMBL/GenBank/DDBJ databases">
        <title>Sequencing the genomes of 1000 actinobacteria strains.</title>
        <authorList>
            <person name="Klenk H.-P."/>
        </authorList>
    </citation>
    <scope>NUCLEOTIDE SEQUENCE [LARGE SCALE GENOMIC DNA]</scope>
    <source>
        <strain evidence="5 6">DSM 17364</strain>
    </source>
</reference>
<proteinExistence type="inferred from homology"/>
<dbReference type="EMBL" id="SHLA01000001">
    <property type="protein sequence ID" value="RZU60851.1"/>
    <property type="molecule type" value="Genomic_DNA"/>
</dbReference>
<keyword evidence="1 5" id="KW-0808">Transferase</keyword>
<dbReference type="InterPro" id="IPR006464">
    <property type="entry name" value="AcTrfase_RimI/Ard1"/>
</dbReference>
<dbReference type="SUPFAM" id="SSF55729">
    <property type="entry name" value="Acyl-CoA N-acyltransferases (Nat)"/>
    <property type="match status" value="1"/>
</dbReference>
<dbReference type="GO" id="GO:0008999">
    <property type="term" value="F:protein-N-terminal-alanine acetyltransferase activity"/>
    <property type="evidence" value="ECO:0007669"/>
    <property type="project" value="UniProtKB-EC"/>
</dbReference>
<comment type="subcellular location">
    <subcellularLocation>
        <location evidence="3">Cytoplasm</location>
    </subcellularLocation>
</comment>
<dbReference type="Pfam" id="PF00583">
    <property type="entry name" value="Acetyltransf_1"/>
    <property type="match status" value="1"/>
</dbReference>
<evidence type="ECO:0000256" key="1">
    <source>
        <dbReference type="ARBA" id="ARBA00022679"/>
    </source>
</evidence>
<feature type="domain" description="N-acetyltransferase" evidence="4">
    <location>
        <begin position="4"/>
        <end position="149"/>
    </location>
</feature>
<dbReference type="InterPro" id="IPR000182">
    <property type="entry name" value="GNAT_dom"/>
</dbReference>
<accession>A0A4Q8AB28</accession>
<dbReference type="Gene3D" id="3.40.630.30">
    <property type="match status" value="1"/>
</dbReference>
<protein>
    <recommendedName>
        <fullName evidence="3">[Ribosomal protein bS18]-alanine N-acetyltransferase</fullName>
        <ecNumber evidence="3">2.3.1.266</ecNumber>
    </recommendedName>
</protein>
<comment type="function">
    <text evidence="3">Acetylates the N-terminal alanine of ribosomal protein bS18.</text>
</comment>
<evidence type="ECO:0000256" key="3">
    <source>
        <dbReference type="RuleBase" id="RU363094"/>
    </source>
</evidence>
<gene>
    <name evidence="5" type="ORF">EV380_0401</name>
</gene>
<keyword evidence="5" id="KW-0687">Ribonucleoprotein</keyword>
<dbReference type="NCBIfam" id="TIGR01575">
    <property type="entry name" value="rimI"/>
    <property type="match status" value="1"/>
</dbReference>
<evidence type="ECO:0000256" key="2">
    <source>
        <dbReference type="ARBA" id="ARBA00023315"/>
    </source>
</evidence>
<dbReference type="AlphaFoldDB" id="A0A4Q8AB28"/>
<keyword evidence="5" id="KW-0689">Ribosomal protein</keyword>
<name>A0A4Q8AB28_9MICC</name>
<comment type="caution">
    <text evidence="5">The sequence shown here is derived from an EMBL/GenBank/DDBJ whole genome shotgun (WGS) entry which is preliminary data.</text>
</comment>
<comment type="catalytic activity">
    <reaction evidence="3">
        <text>N-terminal L-alanyl-[ribosomal protein bS18] + acetyl-CoA = N-terminal N(alpha)-acetyl-L-alanyl-[ribosomal protein bS18] + CoA + H(+)</text>
        <dbReference type="Rhea" id="RHEA:43756"/>
        <dbReference type="Rhea" id="RHEA-COMP:10676"/>
        <dbReference type="Rhea" id="RHEA-COMP:10677"/>
        <dbReference type="ChEBI" id="CHEBI:15378"/>
        <dbReference type="ChEBI" id="CHEBI:57287"/>
        <dbReference type="ChEBI" id="CHEBI:57288"/>
        <dbReference type="ChEBI" id="CHEBI:64718"/>
        <dbReference type="ChEBI" id="CHEBI:83683"/>
        <dbReference type="EC" id="2.3.1.266"/>
    </reaction>
</comment>
<dbReference type="GO" id="GO:0005840">
    <property type="term" value="C:ribosome"/>
    <property type="evidence" value="ECO:0007669"/>
    <property type="project" value="UniProtKB-KW"/>
</dbReference>
<keyword evidence="2" id="KW-0012">Acyltransferase</keyword>
<evidence type="ECO:0000259" key="4">
    <source>
        <dbReference type="PROSITE" id="PS51186"/>
    </source>
</evidence>
<dbReference type="CDD" id="cd04301">
    <property type="entry name" value="NAT_SF"/>
    <property type="match status" value="1"/>
</dbReference>
<evidence type="ECO:0000313" key="5">
    <source>
        <dbReference type="EMBL" id="RZU60851.1"/>
    </source>
</evidence>
<dbReference type="PROSITE" id="PS51186">
    <property type="entry name" value="GNAT"/>
    <property type="match status" value="1"/>
</dbReference>